<protein>
    <submittedName>
        <fullName evidence="1">Uncharacterized protein</fullName>
    </submittedName>
</protein>
<name>A0A9P6GPC6_9PLEO</name>
<reference evidence="1" key="1">
    <citation type="journal article" date="2020" name="Mol. Plant Microbe Interact.">
        <title>Genome Sequence of the Biocontrol Agent Coniothyrium minitans strain Conio (IMI 134523).</title>
        <authorList>
            <person name="Patel D."/>
            <person name="Shittu T.A."/>
            <person name="Baroncelli R."/>
            <person name="Muthumeenakshi S."/>
            <person name="Osborne T.H."/>
            <person name="Janganan T.K."/>
            <person name="Sreenivasaprasad S."/>
        </authorList>
    </citation>
    <scope>NUCLEOTIDE SEQUENCE</scope>
    <source>
        <strain evidence="1">Conio</strain>
    </source>
</reference>
<gene>
    <name evidence="1" type="ORF">PMIN01_01717</name>
</gene>
<sequence length="86" mass="9455">MAPRFVLPVCLPIIRTFRAPARFNSNITTSRAARVIEMASQAEKPSALEAGVPVMWAVCGALIYTAWNRVEDREGNENVGKVLLIV</sequence>
<dbReference type="AlphaFoldDB" id="A0A9P6GPC6"/>
<organism evidence="1 2">
    <name type="scientific">Paraphaeosphaeria minitans</name>
    <dbReference type="NCBI Taxonomy" id="565426"/>
    <lineage>
        <taxon>Eukaryota</taxon>
        <taxon>Fungi</taxon>
        <taxon>Dikarya</taxon>
        <taxon>Ascomycota</taxon>
        <taxon>Pezizomycotina</taxon>
        <taxon>Dothideomycetes</taxon>
        <taxon>Pleosporomycetidae</taxon>
        <taxon>Pleosporales</taxon>
        <taxon>Massarineae</taxon>
        <taxon>Didymosphaeriaceae</taxon>
        <taxon>Paraphaeosphaeria</taxon>
    </lineage>
</organism>
<dbReference type="Proteomes" id="UP000756921">
    <property type="component" value="Unassembled WGS sequence"/>
</dbReference>
<proteinExistence type="predicted"/>
<dbReference type="OrthoDB" id="3932250at2759"/>
<evidence type="ECO:0000313" key="1">
    <source>
        <dbReference type="EMBL" id="KAF9739083.1"/>
    </source>
</evidence>
<comment type="caution">
    <text evidence="1">The sequence shown here is derived from an EMBL/GenBank/DDBJ whole genome shotgun (WGS) entry which is preliminary data.</text>
</comment>
<accession>A0A9P6GPC6</accession>
<dbReference type="EMBL" id="WJXW01000002">
    <property type="protein sequence ID" value="KAF9739083.1"/>
    <property type="molecule type" value="Genomic_DNA"/>
</dbReference>
<keyword evidence="2" id="KW-1185">Reference proteome</keyword>
<evidence type="ECO:0000313" key="2">
    <source>
        <dbReference type="Proteomes" id="UP000756921"/>
    </source>
</evidence>